<comment type="caution">
    <text evidence="2">The sequence shown here is derived from an EMBL/GenBank/DDBJ whole genome shotgun (WGS) entry which is preliminary data.</text>
</comment>
<dbReference type="OrthoDB" id="10552681at2759"/>
<evidence type="ECO:0000256" key="1">
    <source>
        <dbReference type="SAM" id="MobiDB-lite"/>
    </source>
</evidence>
<reference evidence="2" key="1">
    <citation type="thesis" date="2021" institute="BYU ScholarsArchive" country="Provo, UT, USA">
        <title>Applications of and Algorithms for Genome Assembly and Genomic Analyses with an Emphasis on Marine Teleosts.</title>
        <authorList>
            <person name="Pickett B.D."/>
        </authorList>
    </citation>
    <scope>NUCLEOTIDE SEQUENCE</scope>
    <source>
        <strain evidence="2">HI-2016</strain>
    </source>
</reference>
<protein>
    <submittedName>
        <fullName evidence="2">Uncharacterized protein</fullName>
    </submittedName>
</protein>
<dbReference type="Proteomes" id="UP000824540">
    <property type="component" value="Unassembled WGS sequence"/>
</dbReference>
<dbReference type="EMBL" id="JAFBMS010000019">
    <property type="protein sequence ID" value="KAG9344838.1"/>
    <property type="molecule type" value="Genomic_DNA"/>
</dbReference>
<gene>
    <name evidence="2" type="ORF">JZ751_010527</name>
</gene>
<evidence type="ECO:0000313" key="2">
    <source>
        <dbReference type="EMBL" id="KAG9344838.1"/>
    </source>
</evidence>
<proteinExistence type="predicted"/>
<accession>A0A8T2P5J4</accession>
<feature type="region of interest" description="Disordered" evidence="1">
    <location>
        <begin position="53"/>
        <end position="159"/>
    </location>
</feature>
<evidence type="ECO:0000313" key="3">
    <source>
        <dbReference type="Proteomes" id="UP000824540"/>
    </source>
</evidence>
<feature type="compositionally biased region" description="Pro residues" evidence="1">
    <location>
        <begin position="60"/>
        <end position="70"/>
    </location>
</feature>
<dbReference type="AlphaFoldDB" id="A0A8T2P5J4"/>
<name>A0A8T2P5J4_9TELE</name>
<sequence>MTVQSVNANQPMGWATRRACELAPRRWESRLVDEDEDFTGNVRSLPNTTTAVIGVTSPVSPTPLPSPTPSTPVKEQYTLPGLHIPLHLPASQLNGQEERNLETPAKPGSQARQPSHRTDSSEYQLSQPGHREGIWAHAASRVSKTEEPKLSQFPHSLHL</sequence>
<organism evidence="2 3">
    <name type="scientific">Albula glossodonta</name>
    <name type="common">roundjaw bonefish</name>
    <dbReference type="NCBI Taxonomy" id="121402"/>
    <lineage>
        <taxon>Eukaryota</taxon>
        <taxon>Metazoa</taxon>
        <taxon>Chordata</taxon>
        <taxon>Craniata</taxon>
        <taxon>Vertebrata</taxon>
        <taxon>Euteleostomi</taxon>
        <taxon>Actinopterygii</taxon>
        <taxon>Neopterygii</taxon>
        <taxon>Teleostei</taxon>
        <taxon>Albuliformes</taxon>
        <taxon>Albulidae</taxon>
        <taxon>Albula</taxon>
    </lineage>
</organism>
<keyword evidence="3" id="KW-1185">Reference proteome</keyword>